<keyword evidence="3" id="KW-1185">Reference proteome</keyword>
<dbReference type="Proteomes" id="UP000479710">
    <property type="component" value="Unassembled WGS sequence"/>
</dbReference>
<dbReference type="EMBL" id="SPHZ02000001">
    <property type="protein sequence ID" value="KAF0933300.1"/>
    <property type="molecule type" value="Genomic_DNA"/>
</dbReference>
<reference evidence="2 3" key="1">
    <citation type="submission" date="2019-11" db="EMBL/GenBank/DDBJ databases">
        <title>Whole genome sequence of Oryza granulata.</title>
        <authorList>
            <person name="Li W."/>
        </authorList>
    </citation>
    <scope>NUCLEOTIDE SEQUENCE [LARGE SCALE GENOMIC DNA]</scope>
    <source>
        <strain evidence="3">cv. Menghai</strain>
        <tissue evidence="2">Leaf</tissue>
    </source>
</reference>
<feature type="region of interest" description="Disordered" evidence="1">
    <location>
        <begin position="15"/>
        <end position="47"/>
    </location>
</feature>
<dbReference type="AlphaFoldDB" id="A0A6G1F8S9"/>
<sequence length="122" mass="13159">MLKLFDPLPQLILSSIPPSSTPGCKGRPREKKEATRHSARQVARPSSVPVSKRVQGCLLKEMSIIEAEEALDDLAIAAFVCTFDQPLPLHIIARLHSLTRLDDKATILVDLAGQEGIAAAPA</sequence>
<gene>
    <name evidence="2" type="ORF">E2562_017085</name>
</gene>
<accession>A0A6G1F8S9</accession>
<protein>
    <submittedName>
        <fullName evidence="2">Uncharacterized protein</fullName>
    </submittedName>
</protein>
<evidence type="ECO:0000313" key="2">
    <source>
        <dbReference type="EMBL" id="KAF0933300.1"/>
    </source>
</evidence>
<evidence type="ECO:0000256" key="1">
    <source>
        <dbReference type="SAM" id="MobiDB-lite"/>
    </source>
</evidence>
<evidence type="ECO:0000313" key="3">
    <source>
        <dbReference type="Proteomes" id="UP000479710"/>
    </source>
</evidence>
<name>A0A6G1F8S9_9ORYZ</name>
<dbReference type="OrthoDB" id="716470at2759"/>
<comment type="caution">
    <text evidence="2">The sequence shown here is derived from an EMBL/GenBank/DDBJ whole genome shotgun (WGS) entry which is preliminary data.</text>
</comment>
<organism evidence="2 3">
    <name type="scientific">Oryza meyeriana var. granulata</name>
    <dbReference type="NCBI Taxonomy" id="110450"/>
    <lineage>
        <taxon>Eukaryota</taxon>
        <taxon>Viridiplantae</taxon>
        <taxon>Streptophyta</taxon>
        <taxon>Embryophyta</taxon>
        <taxon>Tracheophyta</taxon>
        <taxon>Spermatophyta</taxon>
        <taxon>Magnoliopsida</taxon>
        <taxon>Liliopsida</taxon>
        <taxon>Poales</taxon>
        <taxon>Poaceae</taxon>
        <taxon>BOP clade</taxon>
        <taxon>Oryzoideae</taxon>
        <taxon>Oryzeae</taxon>
        <taxon>Oryzinae</taxon>
        <taxon>Oryza</taxon>
        <taxon>Oryza meyeriana</taxon>
    </lineage>
</organism>
<proteinExistence type="predicted"/>